<dbReference type="OrthoDB" id="5481295at2"/>
<evidence type="ECO:0000256" key="1">
    <source>
        <dbReference type="SAM" id="MobiDB-lite"/>
    </source>
</evidence>
<evidence type="ECO:0000313" key="2">
    <source>
        <dbReference type="EMBL" id="TKD09748.1"/>
    </source>
</evidence>
<dbReference type="Proteomes" id="UP000309215">
    <property type="component" value="Unassembled WGS sequence"/>
</dbReference>
<name>A0A4U1JGJ1_9BACT</name>
<feature type="compositionally biased region" description="Polar residues" evidence="1">
    <location>
        <begin position="1"/>
        <end position="11"/>
    </location>
</feature>
<keyword evidence="3" id="KW-1185">Reference proteome</keyword>
<gene>
    <name evidence="2" type="ORF">E8A74_11320</name>
</gene>
<dbReference type="AlphaFoldDB" id="A0A4U1JGJ1"/>
<proteinExistence type="predicted"/>
<dbReference type="EMBL" id="SSMQ01000009">
    <property type="protein sequence ID" value="TKD09748.1"/>
    <property type="molecule type" value="Genomic_DNA"/>
</dbReference>
<accession>A0A4U1JGJ1</accession>
<evidence type="ECO:0000313" key="3">
    <source>
        <dbReference type="Proteomes" id="UP000309215"/>
    </source>
</evidence>
<comment type="caution">
    <text evidence="2">The sequence shown here is derived from an EMBL/GenBank/DDBJ whole genome shotgun (WGS) entry which is preliminary data.</text>
</comment>
<sequence>MTSDSNPPTRGQGQGGAHNAYVELLRDSRGLRREQREARDAWFSKLAEKQKDEILFELEILLKGLACFANPRNHPGSGRRQTIVSHDFREQLAHAKDGMLRVVQLARMMLGERDRAFVFQRYLETVLPEDNSRTRLVYATMAQESPEAALFLLRQAFTNLIETGTAMLRLPRVSYRVFYAHLSITMREITQSAFFNPLSALEFRPEFDRIGSSAVLELMQNVTGEHPHRLVALTFLSLYRMLRYLRLLDAIALDHTDRRVAGRAYLVLAVLRSDGRALSNYLRRRAGELLAEGFGRELGRVGASDIGARHDALVAEGQRLSAIKDALLTVSASLRVELRRIFEHELPPADAKLTEQDLRARIQGATALLRPAIELCVLFLGRALGATLEEGRVFEDVGVRRGTIARVRQNVWMFAQITRAFASKLRHADPTSDRWAVPESFGFVRDFLGYFRAMGYPLVVLGDYPRARSLVASLAALRDADLLDPTRLDVAAGECEAFYDFSIQLFERMSQRELAGVPFDRPAAARSLKLYLGD</sequence>
<protein>
    <submittedName>
        <fullName evidence="2">Uncharacterized protein</fullName>
    </submittedName>
</protein>
<reference evidence="2 3" key="1">
    <citation type="submission" date="2019-04" db="EMBL/GenBank/DDBJ databases">
        <authorList>
            <person name="Li Y."/>
            <person name="Wang J."/>
        </authorList>
    </citation>
    <scope>NUCLEOTIDE SEQUENCE [LARGE SCALE GENOMIC DNA]</scope>
    <source>
        <strain evidence="2 3">DSM 14668</strain>
    </source>
</reference>
<feature type="region of interest" description="Disordered" evidence="1">
    <location>
        <begin position="1"/>
        <end position="20"/>
    </location>
</feature>
<organism evidence="2 3">
    <name type="scientific">Polyangium fumosum</name>
    <dbReference type="NCBI Taxonomy" id="889272"/>
    <lineage>
        <taxon>Bacteria</taxon>
        <taxon>Pseudomonadati</taxon>
        <taxon>Myxococcota</taxon>
        <taxon>Polyangia</taxon>
        <taxon>Polyangiales</taxon>
        <taxon>Polyangiaceae</taxon>
        <taxon>Polyangium</taxon>
    </lineage>
</organism>
<dbReference type="RefSeq" id="WP_136928971.1">
    <property type="nucleotide sequence ID" value="NZ_SSMQ01000009.1"/>
</dbReference>